<accession>A0ABM4C8U5</accession>
<dbReference type="InterPro" id="IPR012337">
    <property type="entry name" value="RNaseH-like_sf"/>
</dbReference>
<reference evidence="3" key="1">
    <citation type="submission" date="2025-08" db="UniProtKB">
        <authorList>
            <consortium name="RefSeq"/>
        </authorList>
    </citation>
    <scope>IDENTIFICATION</scope>
</reference>
<dbReference type="PANTHER" id="PTHR37984">
    <property type="entry name" value="PROTEIN CBG26694"/>
    <property type="match status" value="1"/>
</dbReference>
<name>A0ABM4C8U5_HYDVU</name>
<feature type="domain" description="Integrase catalytic" evidence="1">
    <location>
        <begin position="164"/>
        <end position="297"/>
    </location>
</feature>
<dbReference type="Gene3D" id="3.30.420.10">
    <property type="entry name" value="Ribonuclease H-like superfamily/Ribonuclease H"/>
    <property type="match status" value="1"/>
</dbReference>
<dbReference type="InterPro" id="IPR036397">
    <property type="entry name" value="RNaseH_sf"/>
</dbReference>
<dbReference type="Proteomes" id="UP001652625">
    <property type="component" value="Chromosome 07"/>
</dbReference>
<dbReference type="SUPFAM" id="SSF53098">
    <property type="entry name" value="Ribonuclease H-like"/>
    <property type="match status" value="2"/>
</dbReference>
<evidence type="ECO:0000313" key="2">
    <source>
        <dbReference type="Proteomes" id="UP001652625"/>
    </source>
</evidence>
<dbReference type="InterPro" id="IPR050951">
    <property type="entry name" value="Retrovirus_Pol_polyprotein"/>
</dbReference>
<keyword evidence="2" id="KW-1185">Reference proteome</keyword>
<dbReference type="GeneID" id="136082574"/>
<dbReference type="InterPro" id="IPR001584">
    <property type="entry name" value="Integrase_cat-core"/>
</dbReference>
<organism evidence="2 3">
    <name type="scientific">Hydra vulgaris</name>
    <name type="common">Hydra</name>
    <name type="synonym">Hydra attenuata</name>
    <dbReference type="NCBI Taxonomy" id="6087"/>
    <lineage>
        <taxon>Eukaryota</taxon>
        <taxon>Metazoa</taxon>
        <taxon>Cnidaria</taxon>
        <taxon>Hydrozoa</taxon>
        <taxon>Hydroidolina</taxon>
        <taxon>Anthoathecata</taxon>
        <taxon>Aplanulata</taxon>
        <taxon>Hydridae</taxon>
        <taxon>Hydra</taxon>
    </lineage>
</organism>
<dbReference type="PANTHER" id="PTHR37984:SF5">
    <property type="entry name" value="PROTEIN NYNRIN-LIKE"/>
    <property type="match status" value="1"/>
</dbReference>
<evidence type="ECO:0000259" key="1">
    <source>
        <dbReference type="PROSITE" id="PS50994"/>
    </source>
</evidence>
<evidence type="ECO:0000313" key="3">
    <source>
        <dbReference type="RefSeq" id="XP_065658058.1"/>
    </source>
</evidence>
<sequence>MFKLGAVIKGLNMGLNWKMEVLHICTDSKAVFHWVTDAHTRKSRLRTKASNEMLIRRRLQNITNIVDEYQLKVDIKLVASEVNLVYALTSVPNSWLKLIDKSSEMAAKGIIRTLLSSKEIEHVHRSTGHYGVKKTLNFGRKIDPSVSKEEIKQVVEKCIACQSIDPSPIKWPKGEIEVKRTWQRLGIDITHYERQHYLTLIDSEPTRYAIWRYLKDQTSTCVIQELNAIFLERGGLDEILTHNDTAFQSTLFLQFVNIWNVKLRFRCAYAPSENRIAERCHQTVKRTAKRVPCSIRR</sequence>
<proteinExistence type="predicted"/>
<gene>
    <name evidence="3" type="primary">LOC136082574</name>
</gene>
<dbReference type="RefSeq" id="XP_065658058.1">
    <property type="nucleotide sequence ID" value="XM_065801986.1"/>
</dbReference>
<dbReference type="PROSITE" id="PS50994">
    <property type="entry name" value="INTEGRASE"/>
    <property type="match status" value="1"/>
</dbReference>
<protein>
    <submittedName>
        <fullName evidence="3">Uncharacterized protein LOC136082574</fullName>
    </submittedName>
</protein>